<accession>A0A9W9MIR9</accession>
<evidence type="ECO:0000313" key="9">
    <source>
        <dbReference type="Proteomes" id="UP001150904"/>
    </source>
</evidence>
<protein>
    <submittedName>
        <fullName evidence="8">CAZyme family GH13</fullName>
    </submittedName>
</protein>
<dbReference type="PANTHER" id="PTHR43447">
    <property type="entry name" value="ALPHA-AMYLASE"/>
    <property type="match status" value="1"/>
</dbReference>
<dbReference type="GO" id="GO:0004553">
    <property type="term" value="F:hydrolase activity, hydrolyzing O-glycosyl compounds"/>
    <property type="evidence" value="ECO:0007669"/>
    <property type="project" value="InterPro"/>
</dbReference>
<keyword evidence="4" id="KW-0378">Hydrolase</keyword>
<dbReference type="AlphaFoldDB" id="A0A9W9MIR9"/>
<dbReference type="GO" id="GO:0005509">
    <property type="term" value="F:calcium ion binding"/>
    <property type="evidence" value="ECO:0007669"/>
    <property type="project" value="InterPro"/>
</dbReference>
<dbReference type="SMART" id="SM00642">
    <property type="entry name" value="Aamy"/>
    <property type="match status" value="1"/>
</dbReference>
<dbReference type="SUPFAM" id="SSF51445">
    <property type="entry name" value="(Trans)glycosidases"/>
    <property type="match status" value="1"/>
</dbReference>
<dbReference type="Gene3D" id="3.20.20.80">
    <property type="entry name" value="Glycosidases"/>
    <property type="match status" value="1"/>
</dbReference>
<comment type="caution">
    <text evidence="8">The sequence shown here is derived from an EMBL/GenBank/DDBJ whole genome shotgun (WGS) entry which is preliminary data.</text>
</comment>
<evidence type="ECO:0000256" key="5">
    <source>
        <dbReference type="ARBA" id="ARBA00023277"/>
    </source>
</evidence>
<keyword evidence="6" id="KW-0326">Glycosidase</keyword>
<comment type="similarity">
    <text evidence="2">Belongs to the glycosyl hydrolase 13 family.</text>
</comment>
<dbReference type="InterPro" id="IPR017853">
    <property type="entry name" value="GH"/>
</dbReference>
<dbReference type="NCBIfam" id="NF006968">
    <property type="entry name" value="PRK09441.1-1"/>
    <property type="match status" value="1"/>
</dbReference>
<keyword evidence="9" id="KW-1185">Reference proteome</keyword>
<dbReference type="SUPFAM" id="SSF51011">
    <property type="entry name" value="Glycosyl hydrolase domain"/>
    <property type="match status" value="1"/>
</dbReference>
<dbReference type="GeneID" id="83181106"/>
<dbReference type="GO" id="GO:0005975">
    <property type="term" value="P:carbohydrate metabolic process"/>
    <property type="evidence" value="ECO:0007669"/>
    <property type="project" value="InterPro"/>
</dbReference>
<evidence type="ECO:0000256" key="1">
    <source>
        <dbReference type="ARBA" id="ARBA00001913"/>
    </source>
</evidence>
<name>A0A9W9MIR9_9EURO</name>
<dbReference type="Gene3D" id="2.40.30.140">
    <property type="match status" value="1"/>
</dbReference>
<feature type="domain" description="Glycosyl hydrolase family 13 catalytic" evidence="7">
    <location>
        <begin position="41"/>
        <end position="431"/>
    </location>
</feature>
<gene>
    <name evidence="8" type="ORF">N7498_006743</name>
</gene>
<comment type="cofactor">
    <cofactor evidence="1">
        <name>Ca(2+)</name>
        <dbReference type="ChEBI" id="CHEBI:29108"/>
    </cofactor>
</comment>
<dbReference type="InterPro" id="IPR015237">
    <property type="entry name" value="Alpha-amylase_C_pro"/>
</dbReference>
<evidence type="ECO:0000313" key="8">
    <source>
        <dbReference type="EMBL" id="KAJ5202080.1"/>
    </source>
</evidence>
<keyword evidence="3" id="KW-0479">Metal-binding</keyword>
<proteinExistence type="inferred from homology"/>
<dbReference type="NCBIfam" id="NF006969">
    <property type="entry name" value="PRK09441.1-2"/>
    <property type="match status" value="1"/>
</dbReference>
<reference evidence="8" key="2">
    <citation type="journal article" date="2023" name="IMA Fungus">
        <title>Comparative genomic study of the Penicillium genus elucidates a diverse pangenome and 15 lateral gene transfer events.</title>
        <authorList>
            <person name="Petersen C."/>
            <person name="Sorensen T."/>
            <person name="Nielsen M.R."/>
            <person name="Sondergaard T.E."/>
            <person name="Sorensen J.L."/>
            <person name="Fitzpatrick D.A."/>
            <person name="Frisvad J.C."/>
            <person name="Nielsen K.L."/>
        </authorList>
    </citation>
    <scope>NUCLEOTIDE SEQUENCE</scope>
    <source>
        <strain evidence="8">IBT 15544</strain>
    </source>
</reference>
<evidence type="ECO:0000256" key="4">
    <source>
        <dbReference type="ARBA" id="ARBA00022801"/>
    </source>
</evidence>
<reference evidence="8" key="1">
    <citation type="submission" date="2022-12" db="EMBL/GenBank/DDBJ databases">
        <authorList>
            <person name="Petersen C."/>
        </authorList>
    </citation>
    <scope>NUCLEOTIDE SEQUENCE</scope>
    <source>
        <strain evidence="8">IBT 15544</strain>
    </source>
</reference>
<dbReference type="EMBL" id="JAPQKR010000013">
    <property type="protein sequence ID" value="KAJ5202080.1"/>
    <property type="molecule type" value="Genomic_DNA"/>
</dbReference>
<dbReference type="Pfam" id="PF09154">
    <property type="entry name" value="Alpha-amy_C_pro"/>
    <property type="match status" value="1"/>
</dbReference>
<evidence type="ECO:0000259" key="7">
    <source>
        <dbReference type="SMART" id="SM00642"/>
    </source>
</evidence>
<dbReference type="InterPro" id="IPR006047">
    <property type="entry name" value="GH13_cat_dom"/>
</dbReference>
<dbReference type="Proteomes" id="UP001150904">
    <property type="component" value="Unassembled WGS sequence"/>
</dbReference>
<sequence length="538" mass="61413">MVSFLSCFGGSRQRERRILAKKEEAARNLDQLPSWTAPDNTLILQAFEWHVPADHRHWLRLKSALPEWKAIGIDQIWVPPGCKGMDPNGNGYDIYDLFDLGEFDQKGAISTKWGSRMELEEMMRQAHTLGIGVIWDAVLNHKAGAEYPEYFDAVAVDPKQRNKEISKPLEIHGWTGFDFPGRGEMYSSMKYHWQHFSGVDWDDKGKKQEIYKILGSNKDWAPDVSTENGNYDYLMFADLEHSHPEVREDLLLWGTWITESLSLSGMRLDAAKHFSTRFQKAFLEHVRERANPNFFVMGEYWTGDVSAIHDYLEEVDNQVVAYDVPLLVKFSKLSHARSPDLRGIFDGTLVKTKPEHAVTFVANHDTQVGQMMETPVASSFKLLSYALVLLRKGGYPCVFYGDLYGIRANVKDPMTPSCDGKLPILTQARKRYAYGEQEDYFDQPNCIGFVRYGNAYHPGLACVLSNDGPSKKRMFIGRQYTNCEWTDVLGYHSALVIIDKRGYGEFPVNAMSVSVWVEAAAVKRDGLQKDFNVNIYDY</sequence>
<dbReference type="Gene3D" id="2.60.40.1180">
    <property type="entry name" value="Golgi alpha-mannosidase II"/>
    <property type="match status" value="1"/>
</dbReference>
<dbReference type="InterPro" id="IPR013776">
    <property type="entry name" value="A-amylase_thermo"/>
</dbReference>
<dbReference type="InterPro" id="IPR013780">
    <property type="entry name" value="Glyco_hydro_b"/>
</dbReference>
<evidence type="ECO:0000256" key="6">
    <source>
        <dbReference type="ARBA" id="ARBA00023295"/>
    </source>
</evidence>
<dbReference type="Pfam" id="PF00128">
    <property type="entry name" value="Alpha-amylase"/>
    <property type="match status" value="1"/>
</dbReference>
<evidence type="ECO:0000256" key="2">
    <source>
        <dbReference type="ARBA" id="ARBA00008061"/>
    </source>
</evidence>
<dbReference type="CDD" id="cd11318">
    <property type="entry name" value="AmyAc_bac_fung_AmyA"/>
    <property type="match status" value="1"/>
</dbReference>
<evidence type="ECO:0000256" key="3">
    <source>
        <dbReference type="ARBA" id="ARBA00022723"/>
    </source>
</evidence>
<organism evidence="8 9">
    <name type="scientific">Penicillium cinerascens</name>
    <dbReference type="NCBI Taxonomy" id="70096"/>
    <lineage>
        <taxon>Eukaryota</taxon>
        <taxon>Fungi</taxon>
        <taxon>Dikarya</taxon>
        <taxon>Ascomycota</taxon>
        <taxon>Pezizomycotina</taxon>
        <taxon>Eurotiomycetes</taxon>
        <taxon>Eurotiomycetidae</taxon>
        <taxon>Eurotiales</taxon>
        <taxon>Aspergillaceae</taxon>
        <taxon>Penicillium</taxon>
    </lineage>
</organism>
<dbReference type="RefSeq" id="XP_058307996.1">
    <property type="nucleotide sequence ID" value="XM_058453805.1"/>
</dbReference>
<keyword evidence="5" id="KW-0119">Carbohydrate metabolism</keyword>
<dbReference type="PIRSF" id="PIRSF001021">
    <property type="entry name" value="Alph-amls_thrmst"/>
    <property type="match status" value="1"/>
</dbReference>
<dbReference type="OrthoDB" id="550577at2759"/>